<evidence type="ECO:0000313" key="2">
    <source>
        <dbReference type="Proteomes" id="UP000324800"/>
    </source>
</evidence>
<dbReference type="EMBL" id="SNRW01032234">
    <property type="protein sequence ID" value="KAA6356898.1"/>
    <property type="molecule type" value="Genomic_DNA"/>
</dbReference>
<feature type="non-terminal residue" evidence="1">
    <location>
        <position position="1"/>
    </location>
</feature>
<gene>
    <name evidence="1" type="ORF">EZS28_047574</name>
</gene>
<sequence length="85" mass="10115">AKIQDEEADFEEITEHTLQRRLAAEQRLDSLLINRQATIKAAKEQAKTQNFELDRRRNLPTLYDKNDRRLRTKKKKLIAGNYVYI</sequence>
<accession>A0A5J4TFA9</accession>
<comment type="caution">
    <text evidence="1">The sequence shown here is derived from an EMBL/GenBank/DDBJ whole genome shotgun (WGS) entry which is preliminary data.</text>
</comment>
<protein>
    <submittedName>
        <fullName evidence="1">Uncharacterized protein</fullName>
    </submittedName>
</protein>
<evidence type="ECO:0000313" key="1">
    <source>
        <dbReference type="EMBL" id="KAA6356898.1"/>
    </source>
</evidence>
<dbReference type="AlphaFoldDB" id="A0A5J4TFA9"/>
<dbReference type="Proteomes" id="UP000324800">
    <property type="component" value="Unassembled WGS sequence"/>
</dbReference>
<reference evidence="1 2" key="1">
    <citation type="submission" date="2019-03" db="EMBL/GenBank/DDBJ databases">
        <title>Single cell metagenomics reveals metabolic interactions within the superorganism composed of flagellate Streblomastix strix and complex community of Bacteroidetes bacteria on its surface.</title>
        <authorList>
            <person name="Treitli S.C."/>
            <person name="Kolisko M."/>
            <person name="Husnik F."/>
            <person name="Keeling P."/>
            <person name="Hampl V."/>
        </authorList>
    </citation>
    <scope>NUCLEOTIDE SEQUENCE [LARGE SCALE GENOMIC DNA]</scope>
    <source>
        <strain evidence="1">ST1C</strain>
    </source>
</reference>
<organism evidence="1 2">
    <name type="scientific">Streblomastix strix</name>
    <dbReference type="NCBI Taxonomy" id="222440"/>
    <lineage>
        <taxon>Eukaryota</taxon>
        <taxon>Metamonada</taxon>
        <taxon>Preaxostyla</taxon>
        <taxon>Oxymonadida</taxon>
        <taxon>Streblomastigidae</taxon>
        <taxon>Streblomastix</taxon>
    </lineage>
</organism>
<name>A0A5J4TFA9_9EUKA</name>
<proteinExistence type="predicted"/>